<name>A0A4S4M1L3_9AGAM</name>
<reference evidence="2 3" key="1">
    <citation type="submission" date="2019-02" db="EMBL/GenBank/DDBJ databases">
        <title>Genome sequencing of the rare red list fungi Bondarzewia mesenterica.</title>
        <authorList>
            <person name="Buettner E."/>
            <person name="Kellner H."/>
        </authorList>
    </citation>
    <scope>NUCLEOTIDE SEQUENCE [LARGE SCALE GENOMIC DNA]</scope>
    <source>
        <strain evidence="2 3">DSM 108281</strain>
    </source>
</reference>
<accession>A0A4S4M1L3</accession>
<feature type="region of interest" description="Disordered" evidence="1">
    <location>
        <begin position="40"/>
        <end position="86"/>
    </location>
</feature>
<dbReference type="Proteomes" id="UP000310158">
    <property type="component" value="Unassembled WGS sequence"/>
</dbReference>
<dbReference type="OrthoDB" id="2840428at2759"/>
<evidence type="ECO:0000313" key="2">
    <source>
        <dbReference type="EMBL" id="THH18755.1"/>
    </source>
</evidence>
<dbReference type="EMBL" id="SGPL01000065">
    <property type="protein sequence ID" value="THH18755.1"/>
    <property type="molecule type" value="Genomic_DNA"/>
</dbReference>
<protein>
    <submittedName>
        <fullName evidence="2">Uncharacterized protein</fullName>
    </submittedName>
</protein>
<gene>
    <name evidence="2" type="ORF">EW146_g2294</name>
</gene>
<comment type="caution">
    <text evidence="2">The sequence shown here is derived from an EMBL/GenBank/DDBJ whole genome shotgun (WGS) entry which is preliminary data.</text>
</comment>
<keyword evidence="3" id="KW-1185">Reference proteome</keyword>
<dbReference type="AlphaFoldDB" id="A0A4S4M1L3"/>
<organism evidence="2 3">
    <name type="scientific">Bondarzewia mesenterica</name>
    <dbReference type="NCBI Taxonomy" id="1095465"/>
    <lineage>
        <taxon>Eukaryota</taxon>
        <taxon>Fungi</taxon>
        <taxon>Dikarya</taxon>
        <taxon>Basidiomycota</taxon>
        <taxon>Agaricomycotina</taxon>
        <taxon>Agaricomycetes</taxon>
        <taxon>Russulales</taxon>
        <taxon>Bondarzewiaceae</taxon>
        <taxon>Bondarzewia</taxon>
    </lineage>
</organism>
<evidence type="ECO:0000256" key="1">
    <source>
        <dbReference type="SAM" id="MobiDB-lite"/>
    </source>
</evidence>
<sequence>MCNLETEGTKYGCGHYVITKKLRKIDCNNRYCIWSSSTREPAPLATARSSSAPTPKRPSPHAAISTVPTATTGTEVPASVGASPRAHSTHVIFPVSAIRF</sequence>
<proteinExistence type="predicted"/>
<evidence type="ECO:0000313" key="3">
    <source>
        <dbReference type="Proteomes" id="UP000310158"/>
    </source>
</evidence>